<keyword evidence="3" id="KW-1185">Reference proteome</keyword>
<dbReference type="Proteomes" id="UP001647436">
    <property type="component" value="Unassembled WGS sequence"/>
</dbReference>
<dbReference type="Pfam" id="PF04964">
    <property type="entry name" value="Flp_Fap"/>
    <property type="match status" value="1"/>
</dbReference>
<evidence type="ECO:0008006" key="4">
    <source>
        <dbReference type="Google" id="ProtNLM"/>
    </source>
</evidence>
<sequence>MSHIAQQFGHSLLSFARDDEGAQVVEYALIIAVVSIALVVALKALTSSGGGFSSFITRVTNCLTGTGTCS</sequence>
<keyword evidence="1" id="KW-0472">Membrane</keyword>
<dbReference type="RefSeq" id="WP_211456106.1">
    <property type="nucleotide sequence ID" value="NZ_JAANES010000001.1"/>
</dbReference>
<name>A0ABS5LNT9_9BURK</name>
<dbReference type="InterPro" id="IPR007047">
    <property type="entry name" value="Flp_Fap"/>
</dbReference>
<organism evidence="2 3">
    <name type="scientific">Comamonas brasiliensis</name>
    <dbReference type="NCBI Taxonomy" id="1812482"/>
    <lineage>
        <taxon>Bacteria</taxon>
        <taxon>Pseudomonadati</taxon>
        <taxon>Pseudomonadota</taxon>
        <taxon>Betaproteobacteria</taxon>
        <taxon>Burkholderiales</taxon>
        <taxon>Comamonadaceae</taxon>
        <taxon>Comamonas</taxon>
    </lineage>
</organism>
<comment type="caution">
    <text evidence="2">The sequence shown here is derived from an EMBL/GenBank/DDBJ whole genome shotgun (WGS) entry which is preliminary data.</text>
</comment>
<reference evidence="2 3" key="1">
    <citation type="submission" date="2020-03" db="EMBL/GenBank/DDBJ databases">
        <title>The role of nitrogen metabolism on polyethylene biodegradation.</title>
        <authorList>
            <person name="Peixoto J."/>
            <person name="Vizzotto C.S."/>
            <person name="Ramos A."/>
            <person name="Alves G."/>
            <person name="Steindorff A."/>
            <person name="Kruger R."/>
        </authorList>
    </citation>
    <scope>NUCLEOTIDE SEQUENCE [LARGE SCALE GENOMIC DNA]</scope>
    <source>
        <strain evidence="2 3">PE63</strain>
    </source>
</reference>
<gene>
    <name evidence="2" type="ORF">DJFAAGMI_00891</name>
</gene>
<proteinExistence type="predicted"/>
<protein>
    <recommendedName>
        <fullName evidence="4">Flp family type IVb pilin</fullName>
    </recommendedName>
</protein>
<feature type="transmembrane region" description="Helical" evidence="1">
    <location>
        <begin position="27"/>
        <end position="45"/>
    </location>
</feature>
<evidence type="ECO:0000256" key="1">
    <source>
        <dbReference type="SAM" id="Phobius"/>
    </source>
</evidence>
<keyword evidence="1" id="KW-0812">Transmembrane</keyword>
<evidence type="ECO:0000313" key="3">
    <source>
        <dbReference type="Proteomes" id="UP001647436"/>
    </source>
</evidence>
<dbReference type="EMBL" id="JAANES010000001">
    <property type="protein sequence ID" value="MBS3018160.1"/>
    <property type="molecule type" value="Genomic_DNA"/>
</dbReference>
<accession>A0ABS5LNT9</accession>
<keyword evidence="1" id="KW-1133">Transmembrane helix</keyword>
<evidence type="ECO:0000313" key="2">
    <source>
        <dbReference type="EMBL" id="MBS3018160.1"/>
    </source>
</evidence>